<dbReference type="GO" id="GO:0005886">
    <property type="term" value="C:plasma membrane"/>
    <property type="evidence" value="ECO:0007669"/>
    <property type="project" value="UniProtKB-SubCell"/>
</dbReference>
<gene>
    <name evidence="5" type="ORF">CM19_02510</name>
</gene>
<keyword evidence="2" id="KW-0812">Transmembrane</keyword>
<feature type="domain" description="Potassium channel" evidence="4">
    <location>
        <begin position="13"/>
        <end position="89"/>
    </location>
</feature>
<name>A0A031LUM0_9CREN</name>
<reference evidence="5 6" key="1">
    <citation type="submission" date="2014-03" db="EMBL/GenBank/DDBJ databases">
        <title>Draft genome sequence of the novel thermoacidophilic archaea Acidianus copahuensis ALE1 strain, isolated from Copahue volcanic area in Neuquen Argentina.</title>
        <authorList>
            <person name="Urbieta M.S."/>
            <person name="Rascovan N."/>
            <person name="Castro C."/>
            <person name="Revale S."/>
            <person name="Giaveno M.A."/>
            <person name="Vazquez M.P."/>
            <person name="Donati E.R."/>
        </authorList>
    </citation>
    <scope>NUCLEOTIDE SEQUENCE [LARGE SCALE GENOMIC DNA]</scope>
    <source>
        <strain evidence="5 6">ALE1</strain>
    </source>
</reference>
<evidence type="ECO:0000256" key="2">
    <source>
        <dbReference type="SAM" id="Phobius"/>
    </source>
</evidence>
<comment type="subcellular location">
    <subcellularLocation>
        <location evidence="1">Cell membrane</location>
        <topology evidence="1">Multi-pass membrane protein</topology>
    </subcellularLocation>
</comment>
<dbReference type="Pfam" id="PF07885">
    <property type="entry name" value="Ion_trans_2"/>
    <property type="match status" value="1"/>
</dbReference>
<dbReference type="InterPro" id="IPR036291">
    <property type="entry name" value="NAD(P)-bd_dom_sf"/>
</dbReference>
<dbReference type="InterPro" id="IPR050721">
    <property type="entry name" value="Trk_Ktr_HKT_K-transport"/>
</dbReference>
<evidence type="ECO:0000256" key="1">
    <source>
        <dbReference type="ARBA" id="ARBA00004651"/>
    </source>
</evidence>
<dbReference type="OrthoDB" id="43518at2157"/>
<keyword evidence="2" id="KW-0472">Membrane</keyword>
<dbReference type="Gene3D" id="1.10.287.70">
    <property type="match status" value="1"/>
</dbReference>
<accession>A0A031LUM0</accession>
<evidence type="ECO:0000313" key="5">
    <source>
        <dbReference type="EMBL" id="EZQ11164.1"/>
    </source>
</evidence>
<protein>
    <submittedName>
        <fullName evidence="5">Uncharacterized protein</fullName>
    </submittedName>
</protein>
<feature type="domain" description="RCK N-terminal" evidence="3">
    <location>
        <begin position="117"/>
        <end position="223"/>
    </location>
</feature>
<evidence type="ECO:0000259" key="3">
    <source>
        <dbReference type="Pfam" id="PF02254"/>
    </source>
</evidence>
<dbReference type="PANTHER" id="PTHR43833">
    <property type="entry name" value="POTASSIUM CHANNEL PROTEIN 2-RELATED-RELATED"/>
    <property type="match status" value="1"/>
</dbReference>
<evidence type="ECO:0000313" key="6">
    <source>
        <dbReference type="Proteomes" id="UP000024332"/>
    </source>
</evidence>
<feature type="transmembrane region" description="Helical" evidence="2">
    <location>
        <begin position="6"/>
        <end position="29"/>
    </location>
</feature>
<dbReference type="InterPro" id="IPR003148">
    <property type="entry name" value="RCK_N"/>
</dbReference>
<dbReference type="STRING" id="1160895.CM19_02510"/>
<proteinExistence type="predicted"/>
<feature type="transmembrane region" description="Helical" evidence="2">
    <location>
        <begin position="41"/>
        <end position="60"/>
    </location>
</feature>
<evidence type="ECO:0000259" key="4">
    <source>
        <dbReference type="Pfam" id="PF07885"/>
    </source>
</evidence>
<feature type="transmembrane region" description="Helical" evidence="2">
    <location>
        <begin position="66"/>
        <end position="89"/>
    </location>
</feature>
<dbReference type="AlphaFoldDB" id="A0A031LUM0"/>
<dbReference type="SUPFAM" id="SSF81324">
    <property type="entry name" value="Voltage-gated potassium channels"/>
    <property type="match status" value="1"/>
</dbReference>
<dbReference type="GO" id="GO:0006813">
    <property type="term" value="P:potassium ion transport"/>
    <property type="evidence" value="ECO:0007669"/>
    <property type="project" value="InterPro"/>
</dbReference>
<keyword evidence="6" id="KW-1185">Reference proteome</keyword>
<sequence length="255" mass="28147">MLLSNRSIAALGLLLAVVIFGVLGSYILGQFGHNFNQKMDLVNSIYFTIITLSTVGYGDIVPITPIAKLFVVILIVFGMGAFLTALTSISGDIASRRILDFSTKLTSIEEEFTKEQILLIGSGYVNTAIANELKNNKTKYIFAVSDSVIADKLQRDGFKVVQMDLLSEEEIKKLHPDRAKLIVIDMNNPVDAVYVILILGDIAKDAKMVVIVNSDDAERRLSSVKKMVKDISIINPQKEIALELLSNINLNKRNE</sequence>
<keyword evidence="2" id="KW-1133">Transmembrane helix</keyword>
<dbReference type="EMBL" id="JFZT01000017">
    <property type="protein sequence ID" value="EZQ11164.1"/>
    <property type="molecule type" value="Genomic_DNA"/>
</dbReference>
<dbReference type="InterPro" id="IPR013099">
    <property type="entry name" value="K_chnl_dom"/>
</dbReference>
<organism evidence="5 6">
    <name type="scientific">Candidatus Acidianus copahuensis</name>
    <dbReference type="NCBI Taxonomy" id="1160895"/>
    <lineage>
        <taxon>Archaea</taxon>
        <taxon>Thermoproteota</taxon>
        <taxon>Thermoprotei</taxon>
        <taxon>Sulfolobales</taxon>
        <taxon>Sulfolobaceae</taxon>
        <taxon>Acidianus</taxon>
    </lineage>
</organism>
<dbReference type="Gene3D" id="3.40.50.720">
    <property type="entry name" value="NAD(P)-binding Rossmann-like Domain"/>
    <property type="match status" value="1"/>
</dbReference>
<dbReference type="PANTHER" id="PTHR43833:SF9">
    <property type="entry name" value="POTASSIUM CHANNEL PROTEIN YUGO-RELATED"/>
    <property type="match status" value="1"/>
</dbReference>
<comment type="caution">
    <text evidence="5">The sequence shown here is derived from an EMBL/GenBank/DDBJ whole genome shotgun (WGS) entry which is preliminary data.</text>
</comment>
<dbReference type="RefSeq" id="WP_048098819.1">
    <property type="nucleotide sequence ID" value="NZ_JFZT01000017.1"/>
</dbReference>
<dbReference type="Pfam" id="PF02254">
    <property type="entry name" value="TrkA_N"/>
    <property type="match status" value="1"/>
</dbReference>
<dbReference type="SUPFAM" id="SSF51735">
    <property type="entry name" value="NAD(P)-binding Rossmann-fold domains"/>
    <property type="match status" value="1"/>
</dbReference>
<dbReference type="Proteomes" id="UP000024332">
    <property type="component" value="Unassembled WGS sequence"/>
</dbReference>